<proteinExistence type="predicted"/>
<dbReference type="GO" id="GO:0016987">
    <property type="term" value="F:sigma factor activity"/>
    <property type="evidence" value="ECO:0007669"/>
    <property type="project" value="UniProtKB-KW"/>
</dbReference>
<dbReference type="Proteomes" id="UP000199266">
    <property type="component" value="Unassembled WGS sequence"/>
</dbReference>
<dbReference type="InterPro" id="IPR014284">
    <property type="entry name" value="RNA_pol_sigma-70_dom"/>
</dbReference>
<evidence type="ECO:0000256" key="4">
    <source>
        <dbReference type="ARBA" id="ARBA00023163"/>
    </source>
</evidence>
<dbReference type="EMBL" id="FNPD01000009">
    <property type="protein sequence ID" value="SDY04024.1"/>
    <property type="molecule type" value="Genomic_DNA"/>
</dbReference>
<organism evidence="6 7">
    <name type="scientific">Acetomicrobium thermoterrenum DSM 13490</name>
    <dbReference type="NCBI Taxonomy" id="1120987"/>
    <lineage>
        <taxon>Bacteria</taxon>
        <taxon>Thermotogati</taxon>
        <taxon>Synergistota</taxon>
        <taxon>Synergistia</taxon>
        <taxon>Synergistales</taxon>
        <taxon>Acetomicrobiaceae</taxon>
        <taxon>Acetomicrobium</taxon>
    </lineage>
</organism>
<dbReference type="InterPro" id="IPR000943">
    <property type="entry name" value="RNA_pol_sigma70"/>
</dbReference>
<dbReference type="Pfam" id="PF04542">
    <property type="entry name" value="Sigma70_r2"/>
    <property type="match status" value="1"/>
</dbReference>
<name>A0A1H3GNE7_9BACT</name>
<evidence type="ECO:0000259" key="5">
    <source>
        <dbReference type="PROSITE" id="PS00715"/>
    </source>
</evidence>
<dbReference type="Gene3D" id="1.10.1740.10">
    <property type="match status" value="1"/>
</dbReference>
<dbReference type="PROSITE" id="PS00715">
    <property type="entry name" value="SIGMA70_1"/>
    <property type="match status" value="1"/>
</dbReference>
<dbReference type="InterPro" id="IPR013325">
    <property type="entry name" value="RNA_pol_sigma_r2"/>
</dbReference>
<keyword evidence="2" id="KW-0731">Sigma factor</keyword>
<dbReference type="SUPFAM" id="SSF88946">
    <property type="entry name" value="Sigma2 domain of RNA polymerase sigma factors"/>
    <property type="match status" value="1"/>
</dbReference>
<evidence type="ECO:0000313" key="6">
    <source>
        <dbReference type="EMBL" id="SDY04024.1"/>
    </source>
</evidence>
<dbReference type="NCBIfam" id="TIGR02937">
    <property type="entry name" value="sigma70-ECF"/>
    <property type="match status" value="1"/>
</dbReference>
<evidence type="ECO:0000256" key="2">
    <source>
        <dbReference type="ARBA" id="ARBA00023082"/>
    </source>
</evidence>
<dbReference type="PANTHER" id="PTHR43133:SF8">
    <property type="entry name" value="RNA POLYMERASE SIGMA FACTOR HI_1459-RELATED"/>
    <property type="match status" value="1"/>
</dbReference>
<dbReference type="RefSeq" id="WP_234945558.1">
    <property type="nucleotide sequence ID" value="NZ_FNPD01000009.1"/>
</dbReference>
<keyword evidence="7" id="KW-1185">Reference proteome</keyword>
<dbReference type="InterPro" id="IPR007627">
    <property type="entry name" value="RNA_pol_sigma70_r2"/>
</dbReference>
<dbReference type="GO" id="GO:0003677">
    <property type="term" value="F:DNA binding"/>
    <property type="evidence" value="ECO:0007669"/>
    <property type="project" value="UniProtKB-KW"/>
</dbReference>
<dbReference type="InterPro" id="IPR039425">
    <property type="entry name" value="RNA_pol_sigma-70-like"/>
</dbReference>
<accession>A0A1H3GNE7</accession>
<keyword evidence="3" id="KW-0238">DNA-binding</keyword>
<evidence type="ECO:0000313" key="7">
    <source>
        <dbReference type="Proteomes" id="UP000199266"/>
    </source>
</evidence>
<dbReference type="PANTHER" id="PTHR43133">
    <property type="entry name" value="RNA POLYMERASE ECF-TYPE SIGMA FACTO"/>
    <property type="match status" value="1"/>
</dbReference>
<keyword evidence="4" id="KW-0804">Transcription</keyword>
<gene>
    <name evidence="6" type="ORF">SAMN03080603_01549</name>
</gene>
<dbReference type="AlphaFoldDB" id="A0A1H3GNE7"/>
<keyword evidence="1" id="KW-0805">Transcription regulation</keyword>
<evidence type="ECO:0000256" key="1">
    <source>
        <dbReference type="ARBA" id="ARBA00023015"/>
    </source>
</evidence>
<feature type="domain" description="RNA polymerase sigma-70" evidence="5">
    <location>
        <begin position="29"/>
        <end position="42"/>
    </location>
</feature>
<sequence>MNKIFINYMPLVLKMASMLSNGDPHLKEDLVQEGYIGLYHAIRKYDENRGHFPAFARTCVRNAMISYLRKNKTKDYVSLDAAAEVSDDLDVDEKLKQKEFLKDLFDLLTSMEREALRALLISGNIADAANLLSWPYKKTENAITRVRKKARLLMKLDKEGE</sequence>
<reference evidence="7" key="1">
    <citation type="submission" date="2016-10" db="EMBL/GenBank/DDBJ databases">
        <authorList>
            <person name="Varghese N."/>
            <person name="Submissions S."/>
        </authorList>
    </citation>
    <scope>NUCLEOTIDE SEQUENCE [LARGE SCALE GENOMIC DNA]</scope>
    <source>
        <strain evidence="7">DSM 13490</strain>
    </source>
</reference>
<protein>
    <submittedName>
        <fullName evidence="6">RNA polymerase sporulation-specific sigma factor</fullName>
    </submittedName>
</protein>
<dbReference type="GO" id="GO:0006352">
    <property type="term" value="P:DNA-templated transcription initiation"/>
    <property type="evidence" value="ECO:0007669"/>
    <property type="project" value="InterPro"/>
</dbReference>
<evidence type="ECO:0000256" key="3">
    <source>
        <dbReference type="ARBA" id="ARBA00023125"/>
    </source>
</evidence>